<name>A0ABP8EI00_9MICO</name>
<dbReference type="EMBL" id="BAABAZ010000004">
    <property type="protein sequence ID" value="GAA4283574.1"/>
    <property type="molecule type" value="Genomic_DNA"/>
</dbReference>
<dbReference type="Proteomes" id="UP001501586">
    <property type="component" value="Unassembled WGS sequence"/>
</dbReference>
<evidence type="ECO:0000313" key="2">
    <source>
        <dbReference type="Proteomes" id="UP001501586"/>
    </source>
</evidence>
<protein>
    <submittedName>
        <fullName evidence="1">Uncharacterized protein</fullName>
    </submittedName>
</protein>
<comment type="caution">
    <text evidence="1">The sequence shown here is derived from an EMBL/GenBank/DDBJ whole genome shotgun (WGS) entry which is preliminary data.</text>
</comment>
<reference evidence="2" key="1">
    <citation type="journal article" date="2019" name="Int. J. Syst. Evol. Microbiol.">
        <title>The Global Catalogue of Microorganisms (GCM) 10K type strain sequencing project: providing services to taxonomists for standard genome sequencing and annotation.</title>
        <authorList>
            <consortium name="The Broad Institute Genomics Platform"/>
            <consortium name="The Broad Institute Genome Sequencing Center for Infectious Disease"/>
            <person name="Wu L."/>
            <person name="Ma J."/>
        </authorList>
    </citation>
    <scope>NUCLEOTIDE SEQUENCE [LARGE SCALE GENOMIC DNA]</scope>
    <source>
        <strain evidence="2">JCM 17458</strain>
    </source>
</reference>
<evidence type="ECO:0000313" key="1">
    <source>
        <dbReference type="EMBL" id="GAA4283574.1"/>
    </source>
</evidence>
<gene>
    <name evidence="1" type="ORF">GCM10022261_11050</name>
</gene>
<dbReference type="RefSeq" id="WP_236863640.1">
    <property type="nucleotide sequence ID" value="NZ_BAABAZ010000004.1"/>
</dbReference>
<organism evidence="1 2">
    <name type="scientific">Brevibacterium daeguense</name>
    <dbReference type="NCBI Taxonomy" id="909936"/>
    <lineage>
        <taxon>Bacteria</taxon>
        <taxon>Bacillati</taxon>
        <taxon>Actinomycetota</taxon>
        <taxon>Actinomycetes</taxon>
        <taxon>Micrococcales</taxon>
        <taxon>Brevibacteriaceae</taxon>
        <taxon>Brevibacterium</taxon>
    </lineage>
</organism>
<keyword evidence="2" id="KW-1185">Reference proteome</keyword>
<sequence>MPGAHDSRDPRSTESLAARHLLLLDEDLEATDVIALVSNHYPKLPEPVSIAPAHPQLGPEVLEWRLTRHSRLHGPMFVPGAARVDLGLPDWATRVFSLVCPRDREPAPPPAWFADPDGLHEFFPEGLPNREEGRSLDLLIALARRLHLTVRLADEPVDPLALTSPAASRSALEAAAEAPARLLTPDPAAHVDIFVYSPYWLEPDVLLERMHAVDSSAAEPAPISPEQLERVAHLIDPSEQASRDGYSVEVPLRTLGPRAGLIEIGVILEEVLPRAVARISEGPLVLYHLRWIDSEQQRYLPELDDELARIRVAAGLRLERLAGEVVRLTSGTAVDEDGFLVSPHQLG</sequence>
<accession>A0ABP8EI00</accession>
<proteinExistence type="predicted"/>